<evidence type="ECO:0000256" key="5">
    <source>
        <dbReference type="ARBA" id="ARBA00022989"/>
    </source>
</evidence>
<comment type="caution">
    <text evidence="10">The sequence shown here is derived from an EMBL/GenBank/DDBJ whole genome shotgun (WGS) entry which is preliminary data.</text>
</comment>
<evidence type="ECO:0000256" key="1">
    <source>
        <dbReference type="ARBA" id="ARBA00004651"/>
    </source>
</evidence>
<dbReference type="Proteomes" id="UP000269591">
    <property type="component" value="Unassembled WGS sequence"/>
</dbReference>
<feature type="transmembrane region" description="Helical" evidence="9">
    <location>
        <begin position="99"/>
        <end position="123"/>
    </location>
</feature>
<feature type="transmembrane region" description="Helical" evidence="9">
    <location>
        <begin position="75"/>
        <end position="93"/>
    </location>
</feature>
<feature type="transmembrane region" description="Helical" evidence="9">
    <location>
        <begin position="218"/>
        <end position="237"/>
    </location>
</feature>
<dbReference type="GO" id="GO:0005886">
    <property type="term" value="C:plasma membrane"/>
    <property type="evidence" value="ECO:0007669"/>
    <property type="project" value="UniProtKB-SubCell"/>
</dbReference>
<dbReference type="NCBIfam" id="TIGR01065">
    <property type="entry name" value="hlyIII"/>
    <property type="match status" value="1"/>
</dbReference>
<dbReference type="InterPro" id="IPR004254">
    <property type="entry name" value="AdipoR/HlyIII-related"/>
</dbReference>
<keyword evidence="7" id="KW-0862">Zinc</keyword>
<reference evidence="11" key="1">
    <citation type="submission" date="2018-05" db="EMBL/GenBank/DDBJ databases">
        <title>Genome Sequencing of selected type strains of the family Eggerthellaceae.</title>
        <authorList>
            <person name="Danylec N."/>
            <person name="Stoll D.A."/>
            <person name="Doetsch A."/>
            <person name="Huch M."/>
        </authorList>
    </citation>
    <scope>NUCLEOTIDE SEQUENCE [LARGE SCALE GENOMIC DNA]</scope>
    <source>
        <strain evidence="11">DSM 24851</strain>
    </source>
</reference>
<evidence type="ECO:0000313" key="11">
    <source>
        <dbReference type="Proteomes" id="UP000269591"/>
    </source>
</evidence>
<feature type="transmembrane region" description="Helical" evidence="9">
    <location>
        <begin position="246"/>
        <end position="266"/>
    </location>
</feature>
<protein>
    <submittedName>
        <fullName evidence="10">Hemolysin III</fullName>
    </submittedName>
</protein>
<comment type="similarity">
    <text evidence="2">Belongs to the UPF0073 (Hly-III) family.</text>
</comment>
<dbReference type="EMBL" id="QIBX01000029">
    <property type="protein sequence ID" value="RNL37442.1"/>
    <property type="molecule type" value="Genomic_DNA"/>
</dbReference>
<keyword evidence="5 9" id="KW-1133">Transmembrane helix</keyword>
<dbReference type="Pfam" id="PF03006">
    <property type="entry name" value="HlyIII"/>
    <property type="match status" value="1"/>
</dbReference>
<keyword evidence="4 9" id="KW-0812">Transmembrane</keyword>
<feature type="binding site" evidence="7">
    <location>
        <position position="122"/>
    </location>
    <ligand>
        <name>Zn(2+)</name>
        <dbReference type="ChEBI" id="CHEBI:29105"/>
    </ligand>
</feature>
<dbReference type="PANTHER" id="PTHR20855:SF3">
    <property type="entry name" value="LD03007P"/>
    <property type="match status" value="1"/>
</dbReference>
<keyword evidence="7" id="KW-0479">Metal-binding</keyword>
<proteinExistence type="inferred from homology"/>
<dbReference type="OrthoDB" id="9813689at2"/>
<feature type="binding site" evidence="7">
    <location>
        <position position="244"/>
    </location>
    <ligand>
        <name>Zn(2+)</name>
        <dbReference type="ChEBI" id="CHEBI:29105"/>
    </ligand>
</feature>
<evidence type="ECO:0000256" key="2">
    <source>
        <dbReference type="ARBA" id="ARBA00008488"/>
    </source>
</evidence>
<evidence type="ECO:0000256" key="9">
    <source>
        <dbReference type="SAM" id="Phobius"/>
    </source>
</evidence>
<feature type="compositionally biased region" description="Basic and acidic residues" evidence="8">
    <location>
        <begin position="38"/>
        <end position="49"/>
    </location>
</feature>
<comment type="subcellular location">
    <subcellularLocation>
        <location evidence="1">Cell membrane</location>
        <topology evidence="1">Multi-pass membrane protein</topology>
    </subcellularLocation>
</comment>
<dbReference type="GO" id="GO:0140911">
    <property type="term" value="F:pore-forming activity"/>
    <property type="evidence" value="ECO:0007669"/>
    <property type="project" value="InterPro"/>
</dbReference>
<keyword evidence="6 9" id="KW-0472">Membrane</keyword>
<evidence type="ECO:0000256" key="3">
    <source>
        <dbReference type="ARBA" id="ARBA00022475"/>
    </source>
</evidence>
<evidence type="ECO:0000256" key="4">
    <source>
        <dbReference type="ARBA" id="ARBA00022692"/>
    </source>
</evidence>
<sequence>MRQQAASEKRPQDTASVFPSADWLRSHAPHPWQPSQFEDVRLRKPESQSKRGVKAHKNVREYTLGEEIANSISHGLGVVLAIVAIPTTIVAAVSHGGGIALAAAIIYSISMLLEYTASTLYHALAHPAAKKVFKVIDHCGIYLFIAGSYTPFCLVTLIDSGGIVLCAVVWALALVGIALEAFWVFRPRWISAVIYLALGWCVVWFLPALVAALPLPGLILLAAGGVSYSIGCIFYVLKKVPYMHTVFHLFVLAASILQYLSVVLYAL</sequence>
<dbReference type="GO" id="GO:0046872">
    <property type="term" value="F:metal ion binding"/>
    <property type="evidence" value="ECO:0007669"/>
    <property type="project" value="UniProtKB-KW"/>
</dbReference>
<accession>A0A3N0ARH4</accession>
<dbReference type="AlphaFoldDB" id="A0A3N0ARH4"/>
<evidence type="ECO:0000256" key="6">
    <source>
        <dbReference type="ARBA" id="ARBA00023136"/>
    </source>
</evidence>
<feature type="transmembrane region" description="Helical" evidence="9">
    <location>
        <begin position="135"/>
        <end position="157"/>
    </location>
</feature>
<dbReference type="PANTHER" id="PTHR20855">
    <property type="entry name" value="ADIPOR/PROGESTIN RECEPTOR-RELATED"/>
    <property type="match status" value="1"/>
</dbReference>
<evidence type="ECO:0000256" key="7">
    <source>
        <dbReference type="PIRSR" id="PIRSR604254-1"/>
    </source>
</evidence>
<feature type="region of interest" description="Disordered" evidence="8">
    <location>
        <begin position="1"/>
        <end position="55"/>
    </location>
</feature>
<feature type="binding site" evidence="7">
    <location>
        <position position="248"/>
    </location>
    <ligand>
        <name>Zn(2+)</name>
        <dbReference type="ChEBI" id="CHEBI:29105"/>
    </ligand>
</feature>
<organism evidence="10 11">
    <name type="scientific">Slackia equolifaciens</name>
    <dbReference type="NCBI Taxonomy" id="498718"/>
    <lineage>
        <taxon>Bacteria</taxon>
        <taxon>Bacillati</taxon>
        <taxon>Actinomycetota</taxon>
        <taxon>Coriobacteriia</taxon>
        <taxon>Eggerthellales</taxon>
        <taxon>Eggerthellaceae</taxon>
        <taxon>Slackia</taxon>
    </lineage>
</organism>
<feature type="transmembrane region" description="Helical" evidence="9">
    <location>
        <begin position="163"/>
        <end position="185"/>
    </location>
</feature>
<evidence type="ECO:0000256" key="8">
    <source>
        <dbReference type="SAM" id="MobiDB-lite"/>
    </source>
</evidence>
<keyword evidence="11" id="KW-1185">Reference proteome</keyword>
<gene>
    <name evidence="10" type="ORF">DMP06_10930</name>
</gene>
<name>A0A3N0ARH4_9ACTN</name>
<dbReference type="InterPro" id="IPR005744">
    <property type="entry name" value="Hy-lIII"/>
</dbReference>
<keyword evidence="3" id="KW-1003">Cell membrane</keyword>
<feature type="transmembrane region" description="Helical" evidence="9">
    <location>
        <begin position="192"/>
        <end position="212"/>
    </location>
</feature>
<evidence type="ECO:0000313" key="10">
    <source>
        <dbReference type="EMBL" id="RNL37442.1"/>
    </source>
</evidence>